<evidence type="ECO:0000256" key="1">
    <source>
        <dbReference type="PROSITE-ProRule" id="PRU00117"/>
    </source>
</evidence>
<dbReference type="SUPFAM" id="SSF54791">
    <property type="entry name" value="Eukaryotic type KH-domain (KH-domain type I)"/>
    <property type="match status" value="1"/>
</dbReference>
<dbReference type="OrthoDB" id="277832at2759"/>
<dbReference type="PROSITE" id="PS50084">
    <property type="entry name" value="KH_TYPE_1"/>
    <property type="match status" value="1"/>
</dbReference>
<keyword evidence="4" id="KW-1185">Reference proteome</keyword>
<dbReference type="PANTHER" id="PTHR13360:SF1">
    <property type="entry name" value="ACTIVATING SIGNAL COINTEGRATOR 1 COMPLEX SUBUNIT 1"/>
    <property type="match status" value="1"/>
</dbReference>
<dbReference type="InterPro" id="IPR009210">
    <property type="entry name" value="ASCC1"/>
</dbReference>
<reference evidence="3" key="1">
    <citation type="submission" date="2020-08" db="EMBL/GenBank/DDBJ databases">
        <title>Multicomponent nature underlies the extraordinary mechanical properties of spider dragline silk.</title>
        <authorList>
            <person name="Kono N."/>
            <person name="Nakamura H."/>
            <person name="Mori M."/>
            <person name="Yoshida Y."/>
            <person name="Ohtoshi R."/>
            <person name="Malay A.D."/>
            <person name="Moran D.A.P."/>
            <person name="Tomita M."/>
            <person name="Numata K."/>
            <person name="Arakawa K."/>
        </authorList>
    </citation>
    <scope>NUCLEOTIDE SEQUENCE</scope>
</reference>
<accession>A0A8X6YEA9</accession>
<evidence type="ECO:0000313" key="3">
    <source>
        <dbReference type="EMBL" id="GFY71306.1"/>
    </source>
</evidence>
<protein>
    <submittedName>
        <fullName evidence="3">Activating signal cointegrator 1 complex subunit 1</fullName>
    </submittedName>
</protein>
<organism evidence="3 4">
    <name type="scientific">Trichonephila inaurata madagascariensis</name>
    <dbReference type="NCBI Taxonomy" id="2747483"/>
    <lineage>
        <taxon>Eukaryota</taxon>
        <taxon>Metazoa</taxon>
        <taxon>Ecdysozoa</taxon>
        <taxon>Arthropoda</taxon>
        <taxon>Chelicerata</taxon>
        <taxon>Arachnida</taxon>
        <taxon>Araneae</taxon>
        <taxon>Araneomorphae</taxon>
        <taxon>Entelegynae</taxon>
        <taxon>Araneoidea</taxon>
        <taxon>Nephilidae</taxon>
        <taxon>Trichonephila</taxon>
        <taxon>Trichonephila inaurata</taxon>
    </lineage>
</organism>
<name>A0A8X6YEA9_9ARAC</name>
<dbReference type="InterPro" id="IPR019510">
    <property type="entry name" value="AKAP7-like_phosphoesterase"/>
</dbReference>
<dbReference type="GO" id="GO:0005634">
    <property type="term" value="C:nucleus"/>
    <property type="evidence" value="ECO:0007669"/>
    <property type="project" value="TreeGrafter"/>
</dbReference>
<dbReference type="AlphaFoldDB" id="A0A8X6YEA9"/>
<proteinExistence type="predicted"/>
<dbReference type="Pfam" id="PF10469">
    <property type="entry name" value="AKAP7_NLS"/>
    <property type="match status" value="1"/>
</dbReference>
<evidence type="ECO:0000313" key="4">
    <source>
        <dbReference type="Proteomes" id="UP000886998"/>
    </source>
</evidence>
<evidence type="ECO:0000259" key="2">
    <source>
        <dbReference type="SMART" id="SM00322"/>
    </source>
</evidence>
<comment type="caution">
    <text evidence="3">The sequence shown here is derived from an EMBL/GenBank/DDBJ whole genome shotgun (WGS) entry which is preliminary data.</text>
</comment>
<dbReference type="GO" id="GO:0006307">
    <property type="term" value="P:DNA alkylation repair"/>
    <property type="evidence" value="ECO:0007669"/>
    <property type="project" value="InterPro"/>
</dbReference>
<dbReference type="Pfam" id="PF00013">
    <property type="entry name" value="KH_1"/>
    <property type="match status" value="1"/>
</dbReference>
<dbReference type="Gene3D" id="3.90.1140.10">
    <property type="entry name" value="Cyclic phosphodiesterase"/>
    <property type="match status" value="1"/>
</dbReference>
<dbReference type="InterPro" id="IPR009097">
    <property type="entry name" value="Cyclic_Pdiesterase"/>
</dbReference>
<sequence length="320" mass="36163">MGSARIHPKIRPQILVDDDYEDSSLPIKHEGDKFYIGITVPTDSIGCIIGTKGNTKKQIQDDTCTKIIIPEKQSKKVDEADITITGGKASNVARAYHRISNIVQDVRWKKMGFTHFVSIPMNDESIQKRFLSFKNDVLSNCRGSGINEGIFESPAKLHLTIAMLTLMTNREKEEAAAMLQKYKDNILQLLDEKSLHIEIKGVEYMNDEPESVTVLYGKVRETDSDNCLQIIANQLSKVFAESPLGMKALSNDPDNVKLHVTLMKGRTGVRGYRETFDARQILEKYADYSFGETTVKEIHISIRFSSGKDAYYKPFYVLEL</sequence>
<gene>
    <name evidence="3" type="primary">Ascc1</name>
    <name evidence="3" type="ORF">TNIN_116981</name>
</gene>
<dbReference type="Proteomes" id="UP000886998">
    <property type="component" value="Unassembled WGS sequence"/>
</dbReference>
<dbReference type="SMART" id="SM00322">
    <property type="entry name" value="KH"/>
    <property type="match status" value="1"/>
</dbReference>
<dbReference type="InterPro" id="IPR004087">
    <property type="entry name" value="KH_dom"/>
</dbReference>
<dbReference type="SUPFAM" id="SSF55144">
    <property type="entry name" value="LigT-like"/>
    <property type="match status" value="1"/>
</dbReference>
<keyword evidence="1" id="KW-0694">RNA-binding</keyword>
<dbReference type="Gene3D" id="3.30.1370.10">
    <property type="entry name" value="K Homology domain, type 1"/>
    <property type="match status" value="1"/>
</dbReference>
<feature type="domain" description="K Homology" evidence="2">
    <location>
        <begin position="32"/>
        <end position="104"/>
    </location>
</feature>
<dbReference type="EMBL" id="BMAV01018723">
    <property type="protein sequence ID" value="GFY71306.1"/>
    <property type="molecule type" value="Genomic_DNA"/>
</dbReference>
<dbReference type="PANTHER" id="PTHR13360">
    <property type="entry name" value="ACTIVATING SIGNAL COINTEGRATOR 1 COMPLEX SUBUNIT 1"/>
    <property type="match status" value="1"/>
</dbReference>
<dbReference type="InterPro" id="IPR036612">
    <property type="entry name" value="KH_dom_type_1_sf"/>
</dbReference>
<dbReference type="InterPro" id="IPR004088">
    <property type="entry name" value="KH_dom_type_1"/>
</dbReference>
<dbReference type="GO" id="GO:0003723">
    <property type="term" value="F:RNA binding"/>
    <property type="evidence" value="ECO:0007669"/>
    <property type="project" value="UniProtKB-UniRule"/>
</dbReference>
<dbReference type="GO" id="GO:0006355">
    <property type="term" value="P:regulation of DNA-templated transcription"/>
    <property type="evidence" value="ECO:0007669"/>
    <property type="project" value="TreeGrafter"/>
</dbReference>